<dbReference type="Pfam" id="PF18582">
    <property type="entry name" value="HZS_alpha"/>
    <property type="match status" value="1"/>
</dbReference>
<dbReference type="SUPFAM" id="SSF56436">
    <property type="entry name" value="C-type lectin-like"/>
    <property type="match status" value="1"/>
</dbReference>
<dbReference type="PANTHER" id="PTHR23150:SF19">
    <property type="entry name" value="FORMYLGLYCINE-GENERATING ENZYME"/>
    <property type="match status" value="1"/>
</dbReference>
<dbReference type="RefSeq" id="WP_178931249.1">
    <property type="nucleotide sequence ID" value="NZ_JACBAZ010000001.1"/>
</dbReference>
<organism evidence="3 4">
    <name type="scientific">Oceaniferula marina</name>
    <dbReference type="NCBI Taxonomy" id="2748318"/>
    <lineage>
        <taxon>Bacteria</taxon>
        <taxon>Pseudomonadati</taxon>
        <taxon>Verrucomicrobiota</taxon>
        <taxon>Verrucomicrobiia</taxon>
        <taxon>Verrucomicrobiales</taxon>
        <taxon>Verrucomicrobiaceae</taxon>
        <taxon>Oceaniferula</taxon>
    </lineage>
</organism>
<evidence type="ECO:0000259" key="2">
    <source>
        <dbReference type="Pfam" id="PF18582"/>
    </source>
</evidence>
<dbReference type="Gene3D" id="3.90.1580.10">
    <property type="entry name" value="paralog of FGE (formylglycine-generating enzyme)"/>
    <property type="match status" value="1"/>
</dbReference>
<dbReference type="Proteomes" id="UP000557872">
    <property type="component" value="Unassembled WGS sequence"/>
</dbReference>
<evidence type="ECO:0000259" key="1">
    <source>
        <dbReference type="Pfam" id="PF03781"/>
    </source>
</evidence>
<dbReference type="GO" id="GO:0120147">
    <property type="term" value="F:formylglycine-generating oxidase activity"/>
    <property type="evidence" value="ECO:0007669"/>
    <property type="project" value="TreeGrafter"/>
</dbReference>
<dbReference type="InterPro" id="IPR011042">
    <property type="entry name" value="6-blade_b-propeller_TolB-like"/>
</dbReference>
<protein>
    <submittedName>
        <fullName evidence="3">SUMF1/EgtB/PvdO family nonheme iron enzyme</fullName>
    </submittedName>
</protein>
<dbReference type="Pfam" id="PF03781">
    <property type="entry name" value="FGE-sulfatase"/>
    <property type="match status" value="1"/>
</dbReference>
<dbReference type="EMBL" id="JACBAZ010000001">
    <property type="protein sequence ID" value="NWK54739.1"/>
    <property type="molecule type" value="Genomic_DNA"/>
</dbReference>
<keyword evidence="4" id="KW-1185">Reference proteome</keyword>
<dbReference type="Gene3D" id="2.120.10.30">
    <property type="entry name" value="TolB, C-terminal domain"/>
    <property type="match status" value="1"/>
</dbReference>
<name>A0A851GC33_9BACT</name>
<dbReference type="SUPFAM" id="SSF82171">
    <property type="entry name" value="DPP6 N-terminal domain-like"/>
    <property type="match status" value="1"/>
</dbReference>
<feature type="domain" description="Hydrazine synthase alpha subunit middle" evidence="2">
    <location>
        <begin position="507"/>
        <end position="604"/>
    </location>
</feature>
<dbReference type="InterPro" id="IPR005532">
    <property type="entry name" value="SUMF_dom"/>
</dbReference>
<dbReference type="InterPro" id="IPR040698">
    <property type="entry name" value="HZS_alpha_mid"/>
</dbReference>
<proteinExistence type="predicted"/>
<dbReference type="AlphaFoldDB" id="A0A851GC33"/>
<gene>
    <name evidence="3" type="ORF">HW115_03905</name>
</gene>
<reference evidence="3 4" key="1">
    <citation type="submission" date="2020-07" db="EMBL/GenBank/DDBJ databases">
        <title>Roseicoccus Jingziensis gen. nov., sp. nov., isolated from coastal seawater.</title>
        <authorList>
            <person name="Feng X."/>
        </authorList>
    </citation>
    <scope>NUCLEOTIDE SEQUENCE [LARGE SCALE GENOMIC DNA]</scope>
    <source>
        <strain evidence="3 4">N1E253</strain>
    </source>
</reference>
<evidence type="ECO:0000313" key="4">
    <source>
        <dbReference type="Proteomes" id="UP000557872"/>
    </source>
</evidence>
<dbReference type="PANTHER" id="PTHR23150">
    <property type="entry name" value="SULFATASE MODIFYING FACTOR 1, 2"/>
    <property type="match status" value="1"/>
</dbReference>
<feature type="domain" description="Sulfatase-modifying factor enzyme-like" evidence="1">
    <location>
        <begin position="862"/>
        <end position="1127"/>
    </location>
</feature>
<dbReference type="InterPro" id="IPR042095">
    <property type="entry name" value="SUMF_sf"/>
</dbReference>
<dbReference type="InterPro" id="IPR051043">
    <property type="entry name" value="Sulfatase_Mod_Factor_Kinase"/>
</dbReference>
<sequence length="1129" mass="125808">MKALTLVCGVLCVPGLGGLDAAESEKTKPLPRVRTSVPFKEVIKVQTWDEQLLSLQRAIEDMEAEHGNVYDGEKYLAQLSAVRSIGKTEEGKKSLALLQRRALLSNPALDFENVLLVRRSLPTPRDRTSMGAGIGMTAGNFSSMWNAKKNLPSEIGVLEGVRKIDGDRSYRMVYQHDKNRLISDLDLHFDADKIMFSSVNASGAFRLYEVGVDGKGLSQLTPDADGKDVDHFDSCYLPDGDIIFTSTASFCGMPCIDGKPRMSSIYRLSPEQGKIRQLSFDQDSSWCPTVHNDGRVLYLRWEYSDLPHSNSRILMSMNPDGTSQKSYLFTNSYFPTSFFYARPIPGHASKVVGIATGHHGNSRTGRMLIVDPNLGEHEADGVVQEVPGYGKKVEPIIRDRLADGIWPQITQPYPLAQSGSNKGAGKYFLVSMKPSPEALWGIYLVDIFDNRTLLMEQEGYGFFEPIPLKKSPTPPVLAERVNESKNTASVYIQDIYHGPGLKGVPRGEVKELQVCSYEFSPSSPYPGKGSGGLLGTLGMDGPWDIKKVLGTVPVNADGSVHFTIPANTPIFLLPLDKDGQALQLMRSWFIGQPGERVSCVGCHESSHESPLPKMTEASKSDPLALDAWLAKVENFSYPAKVQPIVDRHCMGCHDGQPADGRYVTQRHDYQKKAIPYLGADLLKDWRVRYSGSAHPSYGGRFSEGYFQLFRMARGPGIESDMALLTAKEFSADSTELVQMLKKGHHGVSLSEKEWRTIYQWIDLNTPYHGNRMDVVKGLPVAKAVEVGMKRSNELAEKYSKYRKPFGHTNPTMPKDVPKRVVPDQKKVRDLRMAGTLEFASQVGKEQKQPITLDLGGGQSIRLVYIPAGHYTMGSAAGGMDELPMHKQEIKRGFWMAEAEITNAQMRQFDDAHHSRAEDRHGYQFGQPCYDVNGDALPAVRVSWKQAMEFCDWLAKKTGKQVKLPSEVQWEWACRAGQGTPFSYGDTGADFSTFANLADKSLEDYVDDTAKGKYRYFETVIMPNPNRYEAHVPYVAEIDDGGFLAREPKQYQANPWGLYDMHGNVAEWTRSVYQPYPLIAGKGGDADKGPLRVVRGGSWRDRPHRATSSFRLAYPDYQKVYNVGFRVVIE</sequence>
<comment type="caution">
    <text evidence="3">The sequence shown here is derived from an EMBL/GenBank/DDBJ whole genome shotgun (WGS) entry which is preliminary data.</text>
</comment>
<evidence type="ECO:0000313" key="3">
    <source>
        <dbReference type="EMBL" id="NWK54739.1"/>
    </source>
</evidence>
<accession>A0A851GC33</accession>
<dbReference type="InterPro" id="IPR016187">
    <property type="entry name" value="CTDL_fold"/>
</dbReference>